<organism evidence="1">
    <name type="scientific">marine sediment metagenome</name>
    <dbReference type="NCBI Taxonomy" id="412755"/>
    <lineage>
        <taxon>unclassified sequences</taxon>
        <taxon>metagenomes</taxon>
        <taxon>ecological metagenomes</taxon>
    </lineage>
</organism>
<dbReference type="EMBL" id="LAZR01008271">
    <property type="protein sequence ID" value="KKM79888.1"/>
    <property type="molecule type" value="Genomic_DNA"/>
</dbReference>
<proteinExistence type="predicted"/>
<gene>
    <name evidence="1" type="ORF">LCGC14_1345310</name>
</gene>
<accession>A0A0F9KD47</accession>
<name>A0A0F9KD47_9ZZZZ</name>
<protein>
    <submittedName>
        <fullName evidence="1">Uncharacterized protein</fullName>
    </submittedName>
</protein>
<comment type="caution">
    <text evidence="1">The sequence shown here is derived from an EMBL/GenBank/DDBJ whole genome shotgun (WGS) entry which is preliminary data.</text>
</comment>
<evidence type="ECO:0000313" key="1">
    <source>
        <dbReference type="EMBL" id="KKM79888.1"/>
    </source>
</evidence>
<dbReference type="AlphaFoldDB" id="A0A0F9KD47"/>
<reference evidence="1" key="1">
    <citation type="journal article" date="2015" name="Nature">
        <title>Complex archaea that bridge the gap between prokaryotes and eukaryotes.</title>
        <authorList>
            <person name="Spang A."/>
            <person name="Saw J.H."/>
            <person name="Jorgensen S.L."/>
            <person name="Zaremba-Niedzwiedzka K."/>
            <person name="Martijn J."/>
            <person name="Lind A.E."/>
            <person name="van Eijk R."/>
            <person name="Schleper C."/>
            <person name="Guy L."/>
            <person name="Ettema T.J."/>
        </authorList>
    </citation>
    <scope>NUCLEOTIDE SEQUENCE</scope>
</reference>
<sequence>MEDNKKEFIKEELYNNMKYIVYCLEVEIDIKSCSSREGYQKFLKGTEKHYGDCTKENCTCQKCFFISIERRIIYGTSSIYGFLWCSRSYILMHPS</sequence>